<dbReference type="Proteomes" id="UP001364695">
    <property type="component" value="Unassembled WGS sequence"/>
</dbReference>
<keyword evidence="1" id="KW-0560">Oxidoreductase</keyword>
<organism evidence="1 2">
    <name type="scientific">Amphibiibacter pelophylacis</name>
    <dbReference type="NCBI Taxonomy" id="1799477"/>
    <lineage>
        <taxon>Bacteria</taxon>
        <taxon>Pseudomonadati</taxon>
        <taxon>Pseudomonadota</taxon>
        <taxon>Betaproteobacteria</taxon>
        <taxon>Burkholderiales</taxon>
        <taxon>Sphaerotilaceae</taxon>
        <taxon>Amphibiibacter</taxon>
    </lineage>
</organism>
<dbReference type="EC" id="1.14.19.-" evidence="1"/>
<keyword evidence="2" id="KW-1185">Reference proteome</keyword>
<protein>
    <submittedName>
        <fullName evidence="1">Fatty acid desaturase</fullName>
        <ecNumber evidence="1">1.14.19.-</ecNumber>
    </submittedName>
</protein>
<dbReference type="EMBL" id="JAWDIE010000017">
    <property type="protein sequence ID" value="MEJ7138975.1"/>
    <property type="molecule type" value="Genomic_DNA"/>
</dbReference>
<proteinExistence type="predicted"/>
<gene>
    <name evidence="1" type="ORF">RV045_11125</name>
</gene>
<evidence type="ECO:0000313" key="1">
    <source>
        <dbReference type="EMBL" id="MEJ7138975.1"/>
    </source>
</evidence>
<reference evidence="1" key="1">
    <citation type="submission" date="2023-10" db="EMBL/GenBank/DDBJ databases">
        <title>Amphibacter perezi, gen. nov., sp. nov. a novel taxa of the family Comamonadaceae, class Betaproteobacteria isolated from the skin microbiota of Pelophylax perezi from different populations.</title>
        <authorList>
            <person name="Costa S."/>
            <person name="Proenca D.N."/>
            <person name="Lopes I."/>
            <person name="Morais P.V."/>
        </authorList>
    </citation>
    <scope>NUCLEOTIDE SEQUENCE</scope>
    <source>
        <strain evidence="1">SL12-8</strain>
    </source>
</reference>
<sequence length="381" mass="43628">MSDTATSSVTDSAVLAAAADEPIAPQNPMPHRKVIRSWLKPMAQRNTLLALGLLVVDYALFLGLISAVVAVSSLWLKLLFGLMAGFVIGRLFIIGHDACHQSLTEHRDLNKVLGRIAFLPSLTPYSLWDVGHNVVHHGYTCLKGTDFVWEPLTPAEYEALSPVDRVLQRLYRSGWAPGLYYMIEIWWKREFFPSEKHMPTRRAIFTRDSQLTLGAGAVWLLALAIAAFATGQSLLTLWFFGFAVPFFFWCSMIGFVVYVHHTHEKISWHNDKLAWSKAQPFVSTTVHLLMPLRLGALMHHIMEHTAHHVDMSIPLYHLKKAQDKLEHMLPERIVIQQFSWRWYFDTARKCKLYCFERQAWLDFKGRVTAFPRRLHPIPTAA</sequence>
<evidence type="ECO:0000313" key="2">
    <source>
        <dbReference type="Proteomes" id="UP001364695"/>
    </source>
</evidence>
<accession>A0ACC6P456</accession>
<name>A0ACC6P456_9BURK</name>
<comment type="caution">
    <text evidence="1">The sequence shown here is derived from an EMBL/GenBank/DDBJ whole genome shotgun (WGS) entry which is preliminary data.</text>
</comment>